<comment type="caution">
    <text evidence="1">The sequence shown here is derived from an EMBL/GenBank/DDBJ whole genome shotgun (WGS) entry which is preliminary data.</text>
</comment>
<name>A0ABR2H0L3_9EUKA</name>
<dbReference type="Proteomes" id="UP001470230">
    <property type="component" value="Unassembled WGS sequence"/>
</dbReference>
<sequence length="93" mass="10565">MAIVGILIPNKVKKIGGFAFAYCPRLFFVEFLGEECLIDESCFIRFANLALVSFPNAIKLSICKNTFSAVSDEFPLFPKARVIINSQQIYYRF</sequence>
<dbReference type="Gene3D" id="3.80.10.10">
    <property type="entry name" value="Ribonuclease Inhibitor"/>
    <property type="match status" value="1"/>
</dbReference>
<gene>
    <name evidence="1" type="ORF">M9Y10_031419</name>
</gene>
<evidence type="ECO:0000313" key="1">
    <source>
        <dbReference type="EMBL" id="KAK8839714.1"/>
    </source>
</evidence>
<protein>
    <submittedName>
        <fullName evidence="1">Uncharacterized protein</fullName>
    </submittedName>
</protein>
<dbReference type="EMBL" id="JAPFFF010000050">
    <property type="protein sequence ID" value="KAK8839714.1"/>
    <property type="molecule type" value="Genomic_DNA"/>
</dbReference>
<accession>A0ABR2H0L3</accession>
<evidence type="ECO:0000313" key="2">
    <source>
        <dbReference type="Proteomes" id="UP001470230"/>
    </source>
</evidence>
<organism evidence="1 2">
    <name type="scientific">Tritrichomonas musculus</name>
    <dbReference type="NCBI Taxonomy" id="1915356"/>
    <lineage>
        <taxon>Eukaryota</taxon>
        <taxon>Metamonada</taxon>
        <taxon>Parabasalia</taxon>
        <taxon>Tritrichomonadida</taxon>
        <taxon>Tritrichomonadidae</taxon>
        <taxon>Tritrichomonas</taxon>
    </lineage>
</organism>
<keyword evidence="2" id="KW-1185">Reference proteome</keyword>
<proteinExistence type="predicted"/>
<dbReference type="InterPro" id="IPR032675">
    <property type="entry name" value="LRR_dom_sf"/>
</dbReference>
<reference evidence="1 2" key="1">
    <citation type="submission" date="2024-04" db="EMBL/GenBank/DDBJ databases">
        <title>Tritrichomonas musculus Genome.</title>
        <authorList>
            <person name="Alves-Ferreira E."/>
            <person name="Grigg M."/>
            <person name="Lorenzi H."/>
            <person name="Galac M."/>
        </authorList>
    </citation>
    <scope>NUCLEOTIDE SEQUENCE [LARGE SCALE GENOMIC DNA]</scope>
    <source>
        <strain evidence="1 2">EAF2021</strain>
    </source>
</reference>